<dbReference type="AlphaFoldDB" id="A0A7W3LYE7"/>
<evidence type="ECO:0000313" key="6">
    <source>
        <dbReference type="EMBL" id="MBA8956528.1"/>
    </source>
</evidence>
<reference evidence="6 7" key="1">
    <citation type="submission" date="2020-08" db="EMBL/GenBank/DDBJ databases">
        <title>Genomic Encyclopedia of Type Strains, Phase IV (KMG-IV): sequencing the most valuable type-strain genomes for metagenomic binning, comparative biology and taxonomic classification.</title>
        <authorList>
            <person name="Goeker M."/>
        </authorList>
    </citation>
    <scope>NUCLEOTIDE SEQUENCE [LARGE SCALE GENOMIC DNA]</scope>
    <source>
        <strain evidence="6 7">DSM 44197</strain>
    </source>
</reference>
<dbReference type="InterPro" id="IPR023772">
    <property type="entry name" value="DNA-bd_HTH_TetR-type_CS"/>
</dbReference>
<dbReference type="Gene3D" id="1.10.10.60">
    <property type="entry name" value="Homeodomain-like"/>
    <property type="match status" value="1"/>
</dbReference>
<proteinExistence type="predicted"/>
<dbReference type="InterPro" id="IPR009057">
    <property type="entry name" value="Homeodomain-like_sf"/>
</dbReference>
<organism evidence="6 7">
    <name type="scientific">Actinomadura namibiensis</name>
    <dbReference type="NCBI Taxonomy" id="182080"/>
    <lineage>
        <taxon>Bacteria</taxon>
        <taxon>Bacillati</taxon>
        <taxon>Actinomycetota</taxon>
        <taxon>Actinomycetes</taxon>
        <taxon>Streptosporangiales</taxon>
        <taxon>Thermomonosporaceae</taxon>
        <taxon>Actinomadura</taxon>
    </lineage>
</organism>
<dbReference type="InterPro" id="IPR001647">
    <property type="entry name" value="HTH_TetR"/>
</dbReference>
<evidence type="ECO:0000256" key="4">
    <source>
        <dbReference type="PROSITE-ProRule" id="PRU00335"/>
    </source>
</evidence>
<dbReference type="Pfam" id="PF00440">
    <property type="entry name" value="TetR_N"/>
    <property type="match status" value="1"/>
</dbReference>
<evidence type="ECO:0000256" key="1">
    <source>
        <dbReference type="ARBA" id="ARBA00023015"/>
    </source>
</evidence>
<dbReference type="PANTHER" id="PTHR30055:SF238">
    <property type="entry name" value="MYCOFACTOCIN BIOSYNTHESIS TRANSCRIPTIONAL REGULATOR MFTR-RELATED"/>
    <property type="match status" value="1"/>
</dbReference>
<dbReference type="SUPFAM" id="SSF46689">
    <property type="entry name" value="Homeodomain-like"/>
    <property type="match status" value="1"/>
</dbReference>
<accession>A0A7W3LYE7</accession>
<evidence type="ECO:0000256" key="3">
    <source>
        <dbReference type="ARBA" id="ARBA00023163"/>
    </source>
</evidence>
<feature type="domain" description="HTH tetR-type" evidence="5">
    <location>
        <begin position="10"/>
        <end position="70"/>
    </location>
</feature>
<evidence type="ECO:0000259" key="5">
    <source>
        <dbReference type="PROSITE" id="PS50977"/>
    </source>
</evidence>
<dbReference type="GO" id="GO:0003700">
    <property type="term" value="F:DNA-binding transcription factor activity"/>
    <property type="evidence" value="ECO:0007669"/>
    <property type="project" value="TreeGrafter"/>
</dbReference>
<dbReference type="PRINTS" id="PR00455">
    <property type="entry name" value="HTHTETR"/>
</dbReference>
<name>A0A7W3LYE7_ACTNM</name>
<dbReference type="EMBL" id="JACJIA010000016">
    <property type="protein sequence ID" value="MBA8956528.1"/>
    <property type="molecule type" value="Genomic_DNA"/>
</dbReference>
<sequence>MEGRRERKVNRTRRALAEAALDLVRERGFAAVTVQEIADRVDVSRRTFSRHFTGKEDALVEPLRVDFARINEALADRPADEPPLVAYRDAVLAWLAEPDAWHRREGAPDLFRIAREEPAVLAVYRQVSVEAEDETARVFAVRTGADDVRAAVLAAAAAGAFRTGARAWWNAPGAVDLPGAVERAFEALLGACAPGGERS</sequence>
<protein>
    <submittedName>
        <fullName evidence="6">AcrR family transcriptional regulator</fullName>
    </submittedName>
</protein>
<dbReference type="Gene3D" id="1.10.357.10">
    <property type="entry name" value="Tetracycline Repressor, domain 2"/>
    <property type="match status" value="1"/>
</dbReference>
<dbReference type="GO" id="GO:0000976">
    <property type="term" value="F:transcription cis-regulatory region binding"/>
    <property type="evidence" value="ECO:0007669"/>
    <property type="project" value="TreeGrafter"/>
</dbReference>
<evidence type="ECO:0000256" key="2">
    <source>
        <dbReference type="ARBA" id="ARBA00023125"/>
    </source>
</evidence>
<dbReference type="PROSITE" id="PS01081">
    <property type="entry name" value="HTH_TETR_1"/>
    <property type="match status" value="1"/>
</dbReference>
<evidence type="ECO:0000313" key="7">
    <source>
        <dbReference type="Proteomes" id="UP000572680"/>
    </source>
</evidence>
<comment type="caution">
    <text evidence="6">The sequence shown here is derived from an EMBL/GenBank/DDBJ whole genome shotgun (WGS) entry which is preliminary data.</text>
</comment>
<dbReference type="PROSITE" id="PS50977">
    <property type="entry name" value="HTH_TETR_2"/>
    <property type="match status" value="1"/>
</dbReference>
<dbReference type="Proteomes" id="UP000572680">
    <property type="component" value="Unassembled WGS sequence"/>
</dbReference>
<dbReference type="InterPro" id="IPR050109">
    <property type="entry name" value="HTH-type_TetR-like_transc_reg"/>
</dbReference>
<keyword evidence="3" id="KW-0804">Transcription</keyword>
<dbReference type="PANTHER" id="PTHR30055">
    <property type="entry name" value="HTH-TYPE TRANSCRIPTIONAL REGULATOR RUTR"/>
    <property type="match status" value="1"/>
</dbReference>
<keyword evidence="1" id="KW-0805">Transcription regulation</keyword>
<gene>
    <name evidence="6" type="ORF">HNR61_008211</name>
</gene>
<keyword evidence="7" id="KW-1185">Reference proteome</keyword>
<dbReference type="RefSeq" id="WP_182848432.1">
    <property type="nucleotide sequence ID" value="NZ_BAAALP010000050.1"/>
</dbReference>
<feature type="DNA-binding region" description="H-T-H motif" evidence="4">
    <location>
        <begin position="33"/>
        <end position="52"/>
    </location>
</feature>
<keyword evidence="2 4" id="KW-0238">DNA-binding</keyword>